<dbReference type="AlphaFoldDB" id="A0A1G7NZW1"/>
<gene>
    <name evidence="1" type="ORF">SAMN04488117_107170</name>
</gene>
<proteinExistence type="predicted"/>
<evidence type="ECO:0000313" key="1">
    <source>
        <dbReference type="EMBL" id="SDF79582.1"/>
    </source>
</evidence>
<accession>A0A1G7NZW1</accession>
<dbReference type="OrthoDB" id="835336at2"/>
<dbReference type="Proteomes" id="UP000182284">
    <property type="component" value="Unassembled WGS sequence"/>
</dbReference>
<protein>
    <recommendedName>
        <fullName evidence="3">Glycosyl transferase family 2</fullName>
    </recommendedName>
</protein>
<name>A0A1G7NZW1_9RHOB</name>
<evidence type="ECO:0008006" key="3">
    <source>
        <dbReference type="Google" id="ProtNLM"/>
    </source>
</evidence>
<dbReference type="RefSeq" id="WP_074645762.1">
    <property type="nucleotide sequence ID" value="NZ_FNBL01000007.1"/>
</dbReference>
<sequence>MKPNKVAAVTMAWNSPVLLKKWVEHNAAAYGRENLFVISHGNDPAQAAVAEGTNYITLPREFNAEFDAIRWRFLSNYASGLLEYYKVVQVNDVDELIIMDPEVGTDRKEYLLSLADQGHFAPVGYDVLPLNGDQNNLAGLDWSKPLSEQAPYAVLRARFCKPCIITAPVEMMPGGHSLKHTKFKVDSALMLAHLKLLDSALWQSHYDTLAHDARIATRRARTRDERIPRGIRGFGRGADQVRALIETGMDRPFDLQAAPGDAASFLNNRLELIYEGWRVEPRDEEEYIIRLAPRYMGAF</sequence>
<evidence type="ECO:0000313" key="2">
    <source>
        <dbReference type="Proteomes" id="UP000182284"/>
    </source>
</evidence>
<organism evidence="1 2">
    <name type="scientific">Celeribacter baekdonensis</name>
    <dbReference type="NCBI Taxonomy" id="875171"/>
    <lineage>
        <taxon>Bacteria</taxon>
        <taxon>Pseudomonadati</taxon>
        <taxon>Pseudomonadota</taxon>
        <taxon>Alphaproteobacteria</taxon>
        <taxon>Rhodobacterales</taxon>
        <taxon>Roseobacteraceae</taxon>
        <taxon>Celeribacter</taxon>
    </lineage>
</organism>
<reference evidence="1 2" key="1">
    <citation type="submission" date="2016-10" db="EMBL/GenBank/DDBJ databases">
        <authorList>
            <person name="de Groot N.N."/>
        </authorList>
    </citation>
    <scope>NUCLEOTIDE SEQUENCE [LARGE SCALE GENOMIC DNA]</scope>
    <source>
        <strain evidence="1 2">DSM 27375</strain>
    </source>
</reference>
<dbReference type="EMBL" id="FNBL01000007">
    <property type="protein sequence ID" value="SDF79582.1"/>
    <property type="molecule type" value="Genomic_DNA"/>
</dbReference>